<feature type="transmembrane region" description="Helical" evidence="6">
    <location>
        <begin position="160"/>
        <end position="179"/>
    </location>
</feature>
<evidence type="ECO:0000256" key="4">
    <source>
        <dbReference type="ARBA" id="ARBA00022989"/>
    </source>
</evidence>
<feature type="transmembrane region" description="Helical" evidence="6">
    <location>
        <begin position="103"/>
        <end position="123"/>
    </location>
</feature>
<feature type="transmembrane region" description="Helical" evidence="6">
    <location>
        <begin position="251"/>
        <end position="272"/>
    </location>
</feature>
<sequence length="316" mass="35036">MTTPLKNAKLGFILSVFTAFIWGNVPIALKEMMQVLDAPTLVWYRFLIAFLILLPILAVKKDLPFRKIQKNPKFLILLSILTLGIIGNFILLSKSLVYTTPTVVQIVIQLSSVGLLFAGVIVFKERLSRTQLLGVIILMIGLLLFFNTNLIEMISSFNDYSLGVVLALLGALSWVFFALAQKVALRDFSSLQILLILNGIGMIFLLPFVNFSAVLTLSTAKLMILAYCGLNTVLGYGALAEAMRLWEVSKVSAMITFTPLFTLAFSLVFAAMWPTVFEHPSLNFLGYIGVFTVVFGAMFMVIGETLIRSLTQKRAK</sequence>
<feature type="transmembrane region" description="Helical" evidence="6">
    <location>
        <begin position="130"/>
        <end position="148"/>
    </location>
</feature>
<feature type="domain" description="EamA" evidence="7">
    <location>
        <begin position="10"/>
        <end position="146"/>
    </location>
</feature>
<gene>
    <name evidence="8" type="ORF">GCM10023338_19610</name>
</gene>
<feature type="transmembrane region" description="Helical" evidence="6">
    <location>
        <begin position="191"/>
        <end position="214"/>
    </location>
</feature>
<protein>
    <submittedName>
        <fullName evidence="8">DMT family transporter</fullName>
    </submittedName>
</protein>
<dbReference type="EMBL" id="BAABKE010000007">
    <property type="protein sequence ID" value="GAA5102422.1"/>
    <property type="molecule type" value="Genomic_DNA"/>
</dbReference>
<evidence type="ECO:0000256" key="5">
    <source>
        <dbReference type="ARBA" id="ARBA00023136"/>
    </source>
</evidence>
<feature type="transmembrane region" description="Helical" evidence="6">
    <location>
        <begin position="220"/>
        <end position="239"/>
    </location>
</feature>
<feature type="transmembrane region" description="Helical" evidence="6">
    <location>
        <begin position="41"/>
        <end position="59"/>
    </location>
</feature>
<dbReference type="PANTHER" id="PTHR32322">
    <property type="entry name" value="INNER MEMBRANE TRANSPORTER"/>
    <property type="match status" value="1"/>
</dbReference>
<feature type="transmembrane region" description="Helical" evidence="6">
    <location>
        <begin position="12"/>
        <end position="29"/>
    </location>
</feature>
<proteinExistence type="predicted"/>
<dbReference type="InterPro" id="IPR050638">
    <property type="entry name" value="AA-Vitamin_Transporters"/>
</dbReference>
<evidence type="ECO:0000256" key="3">
    <source>
        <dbReference type="ARBA" id="ARBA00022692"/>
    </source>
</evidence>
<evidence type="ECO:0000259" key="7">
    <source>
        <dbReference type="Pfam" id="PF00892"/>
    </source>
</evidence>
<comment type="subcellular location">
    <subcellularLocation>
        <location evidence="1">Cell membrane</location>
        <topology evidence="1">Multi-pass membrane protein</topology>
    </subcellularLocation>
</comment>
<feature type="transmembrane region" description="Helical" evidence="6">
    <location>
        <begin position="71"/>
        <end position="91"/>
    </location>
</feature>
<accession>A0ABP9MVS6</accession>
<dbReference type="Proteomes" id="UP001500631">
    <property type="component" value="Unassembled WGS sequence"/>
</dbReference>
<evidence type="ECO:0000313" key="9">
    <source>
        <dbReference type="Proteomes" id="UP001500631"/>
    </source>
</evidence>
<dbReference type="InterPro" id="IPR037185">
    <property type="entry name" value="EmrE-like"/>
</dbReference>
<keyword evidence="5 6" id="KW-0472">Membrane</keyword>
<reference evidence="9" key="1">
    <citation type="journal article" date="2019" name="Int. J. Syst. Evol. Microbiol.">
        <title>The Global Catalogue of Microorganisms (GCM) 10K type strain sequencing project: providing services to taxonomists for standard genome sequencing and annotation.</title>
        <authorList>
            <consortium name="The Broad Institute Genomics Platform"/>
            <consortium name="The Broad Institute Genome Sequencing Center for Infectious Disease"/>
            <person name="Wu L."/>
            <person name="Ma J."/>
        </authorList>
    </citation>
    <scope>NUCLEOTIDE SEQUENCE [LARGE SCALE GENOMIC DNA]</scope>
    <source>
        <strain evidence="9">JCM 18424</strain>
    </source>
</reference>
<evidence type="ECO:0000313" key="8">
    <source>
        <dbReference type="EMBL" id="GAA5102422.1"/>
    </source>
</evidence>
<feature type="domain" description="EamA" evidence="7">
    <location>
        <begin position="162"/>
        <end position="294"/>
    </location>
</feature>
<keyword evidence="3 6" id="KW-0812">Transmembrane</keyword>
<keyword evidence="2" id="KW-1003">Cell membrane</keyword>
<evidence type="ECO:0000256" key="2">
    <source>
        <dbReference type="ARBA" id="ARBA00022475"/>
    </source>
</evidence>
<evidence type="ECO:0000256" key="1">
    <source>
        <dbReference type="ARBA" id="ARBA00004651"/>
    </source>
</evidence>
<dbReference type="RefSeq" id="WP_077926518.1">
    <property type="nucleotide sequence ID" value="NZ_BAABKE010000007.1"/>
</dbReference>
<keyword evidence="9" id="KW-1185">Reference proteome</keyword>
<dbReference type="PANTHER" id="PTHR32322:SF18">
    <property type="entry name" value="S-ADENOSYLMETHIONINE_S-ADENOSYLHOMOCYSTEINE TRANSPORTER"/>
    <property type="match status" value="1"/>
</dbReference>
<keyword evidence="4 6" id="KW-1133">Transmembrane helix</keyword>
<organism evidence="8 9">
    <name type="scientific">Wohlfahrtiimonas larvae</name>
    <dbReference type="NCBI Taxonomy" id="1157986"/>
    <lineage>
        <taxon>Bacteria</taxon>
        <taxon>Pseudomonadati</taxon>
        <taxon>Pseudomonadota</taxon>
        <taxon>Gammaproteobacteria</taxon>
        <taxon>Cardiobacteriales</taxon>
        <taxon>Ignatzschineriaceae</taxon>
        <taxon>Wohlfahrtiimonas</taxon>
    </lineage>
</organism>
<dbReference type="InterPro" id="IPR000620">
    <property type="entry name" value="EamA_dom"/>
</dbReference>
<name>A0ABP9MVS6_9GAMM</name>
<feature type="transmembrane region" description="Helical" evidence="6">
    <location>
        <begin position="284"/>
        <end position="307"/>
    </location>
</feature>
<dbReference type="SUPFAM" id="SSF103481">
    <property type="entry name" value="Multidrug resistance efflux transporter EmrE"/>
    <property type="match status" value="1"/>
</dbReference>
<comment type="caution">
    <text evidence="8">The sequence shown here is derived from an EMBL/GenBank/DDBJ whole genome shotgun (WGS) entry which is preliminary data.</text>
</comment>
<evidence type="ECO:0000256" key="6">
    <source>
        <dbReference type="SAM" id="Phobius"/>
    </source>
</evidence>
<dbReference type="Pfam" id="PF00892">
    <property type="entry name" value="EamA"/>
    <property type="match status" value="2"/>
</dbReference>